<dbReference type="PIRSF" id="PIRSF019404">
    <property type="entry name" value="FliJ"/>
    <property type="match status" value="1"/>
</dbReference>
<dbReference type="STRING" id="1777143.AWB82_05028"/>
<keyword evidence="12" id="KW-0966">Cell projection</keyword>
<dbReference type="GO" id="GO:0071973">
    <property type="term" value="P:bacterial-type flagellum-dependent cell motility"/>
    <property type="evidence" value="ECO:0007669"/>
    <property type="project" value="InterPro"/>
</dbReference>
<name>A0A158C5V2_9BURK</name>
<evidence type="ECO:0000313" key="13">
    <source>
        <dbReference type="Proteomes" id="UP000054596"/>
    </source>
</evidence>
<comment type="subcellular location">
    <subcellularLocation>
        <location evidence="1">Cell membrane</location>
        <topology evidence="1">Peripheral membrane protein</topology>
        <orientation evidence="1">Cytoplasmic side</orientation>
    </subcellularLocation>
</comment>
<keyword evidence="7" id="KW-1005">Bacterial flagellum biogenesis</keyword>
<dbReference type="GO" id="GO:0005886">
    <property type="term" value="C:plasma membrane"/>
    <property type="evidence" value="ECO:0007669"/>
    <property type="project" value="UniProtKB-SubCell"/>
</dbReference>
<protein>
    <recommendedName>
        <fullName evidence="3">Flagellar FliJ protein</fullName>
    </recommendedName>
</protein>
<keyword evidence="13" id="KW-1185">Reference proteome</keyword>
<dbReference type="RefSeq" id="WP_086972056.1">
    <property type="nucleotide sequence ID" value="NZ_FCOJ02000042.1"/>
</dbReference>
<evidence type="ECO:0000256" key="5">
    <source>
        <dbReference type="ARBA" id="ARBA00022475"/>
    </source>
</evidence>
<organism evidence="12 13">
    <name type="scientific">Caballeronia glebae</name>
    <dbReference type="NCBI Taxonomy" id="1777143"/>
    <lineage>
        <taxon>Bacteria</taxon>
        <taxon>Pseudomonadati</taxon>
        <taxon>Pseudomonadota</taxon>
        <taxon>Betaproteobacteria</taxon>
        <taxon>Burkholderiales</taxon>
        <taxon>Burkholderiaceae</taxon>
        <taxon>Caballeronia</taxon>
    </lineage>
</organism>
<dbReference type="Proteomes" id="UP000054596">
    <property type="component" value="Unassembled WGS sequence"/>
</dbReference>
<evidence type="ECO:0000256" key="8">
    <source>
        <dbReference type="ARBA" id="ARBA00022927"/>
    </source>
</evidence>
<dbReference type="GO" id="GO:0044781">
    <property type="term" value="P:bacterial-type flagellum organization"/>
    <property type="evidence" value="ECO:0007669"/>
    <property type="project" value="UniProtKB-KW"/>
</dbReference>
<dbReference type="PANTHER" id="PTHR38786:SF1">
    <property type="entry name" value="FLAGELLAR FLIJ PROTEIN"/>
    <property type="match status" value="1"/>
</dbReference>
<dbReference type="GO" id="GO:0015031">
    <property type="term" value="P:protein transport"/>
    <property type="evidence" value="ECO:0007669"/>
    <property type="project" value="UniProtKB-KW"/>
</dbReference>
<evidence type="ECO:0000256" key="4">
    <source>
        <dbReference type="ARBA" id="ARBA00022448"/>
    </source>
</evidence>
<dbReference type="EMBL" id="FCOJ02000042">
    <property type="protein sequence ID" value="SAK77734.1"/>
    <property type="molecule type" value="Genomic_DNA"/>
</dbReference>
<dbReference type="InterPro" id="IPR018006">
    <property type="entry name" value="Flag_FliJ_proteobac"/>
</dbReference>
<reference evidence="12" key="1">
    <citation type="submission" date="2016-01" db="EMBL/GenBank/DDBJ databases">
        <authorList>
            <person name="Peeters C."/>
        </authorList>
    </citation>
    <scope>NUCLEOTIDE SEQUENCE [LARGE SCALE GENOMIC DNA]</scope>
    <source>
        <strain evidence="12">LMG 29325</strain>
    </source>
</reference>
<evidence type="ECO:0000256" key="2">
    <source>
        <dbReference type="ARBA" id="ARBA00010004"/>
    </source>
</evidence>
<evidence type="ECO:0000256" key="7">
    <source>
        <dbReference type="ARBA" id="ARBA00022795"/>
    </source>
</evidence>
<keyword evidence="12" id="KW-0969">Cilium</keyword>
<evidence type="ECO:0000313" key="12">
    <source>
        <dbReference type="EMBL" id="SAK77734.1"/>
    </source>
</evidence>
<dbReference type="OrthoDB" id="6465096at2"/>
<dbReference type="PRINTS" id="PR01004">
    <property type="entry name" value="FLGFLIJ"/>
</dbReference>
<dbReference type="GO" id="GO:0003774">
    <property type="term" value="F:cytoskeletal motor activity"/>
    <property type="evidence" value="ECO:0007669"/>
    <property type="project" value="InterPro"/>
</dbReference>
<dbReference type="InterPro" id="IPR053716">
    <property type="entry name" value="Flag_assembly_chemotaxis_eff"/>
</dbReference>
<gene>
    <name evidence="12" type="ORF">AWB82_05028</name>
</gene>
<comment type="caution">
    <text evidence="12">The sequence shown here is derived from an EMBL/GenBank/DDBJ whole genome shotgun (WGS) entry which is preliminary data.</text>
</comment>
<dbReference type="Pfam" id="PF02050">
    <property type="entry name" value="FliJ"/>
    <property type="match status" value="1"/>
</dbReference>
<dbReference type="InterPro" id="IPR052570">
    <property type="entry name" value="FliJ"/>
</dbReference>
<dbReference type="AlphaFoldDB" id="A0A158C5V2"/>
<dbReference type="PANTHER" id="PTHR38786">
    <property type="entry name" value="FLAGELLAR FLIJ PROTEIN"/>
    <property type="match status" value="1"/>
</dbReference>
<keyword evidence="11" id="KW-0175">Coiled coil</keyword>
<dbReference type="InterPro" id="IPR012823">
    <property type="entry name" value="Flagell_FliJ"/>
</dbReference>
<comment type="similarity">
    <text evidence="2">Belongs to the FliJ family.</text>
</comment>
<evidence type="ECO:0000256" key="11">
    <source>
        <dbReference type="SAM" id="Coils"/>
    </source>
</evidence>
<dbReference type="GO" id="GO:0009288">
    <property type="term" value="C:bacterial-type flagellum"/>
    <property type="evidence" value="ECO:0007669"/>
    <property type="project" value="InterPro"/>
</dbReference>
<evidence type="ECO:0000256" key="1">
    <source>
        <dbReference type="ARBA" id="ARBA00004413"/>
    </source>
</evidence>
<keyword evidence="5" id="KW-1003">Cell membrane</keyword>
<sequence length="151" mass="17038">MSKNLPINTLIELAEEDLDAASRKLGKLQQERNEIETQLNALVTYRDEYHARFTASAQQGTTAQTLRNFQAFVDTLDAAIAQQRTLLLLADQRIEAAKPDWRLKKQKLGSYEVLAARGEAMLAKKAARVEQRESDEHAAKVLRMRAERASS</sequence>
<dbReference type="GO" id="GO:0006935">
    <property type="term" value="P:chemotaxis"/>
    <property type="evidence" value="ECO:0007669"/>
    <property type="project" value="UniProtKB-KW"/>
</dbReference>
<keyword evidence="6" id="KW-0145">Chemotaxis</keyword>
<evidence type="ECO:0000256" key="6">
    <source>
        <dbReference type="ARBA" id="ARBA00022500"/>
    </source>
</evidence>
<feature type="coiled-coil region" evidence="11">
    <location>
        <begin position="11"/>
        <end position="48"/>
    </location>
</feature>
<dbReference type="Gene3D" id="1.10.287.1700">
    <property type="match status" value="1"/>
</dbReference>
<evidence type="ECO:0000256" key="3">
    <source>
        <dbReference type="ARBA" id="ARBA00020392"/>
    </source>
</evidence>
<accession>A0A158C5V2</accession>
<keyword evidence="12" id="KW-0282">Flagellum</keyword>
<keyword evidence="8" id="KW-0653">Protein transport</keyword>
<keyword evidence="10" id="KW-1006">Bacterial flagellum protein export</keyword>
<keyword evidence="9" id="KW-0472">Membrane</keyword>
<evidence type="ECO:0000256" key="10">
    <source>
        <dbReference type="ARBA" id="ARBA00023225"/>
    </source>
</evidence>
<evidence type="ECO:0000256" key="9">
    <source>
        <dbReference type="ARBA" id="ARBA00023136"/>
    </source>
</evidence>
<dbReference type="NCBIfam" id="TIGR02473">
    <property type="entry name" value="flagell_FliJ"/>
    <property type="match status" value="1"/>
</dbReference>
<keyword evidence="4" id="KW-0813">Transport</keyword>
<proteinExistence type="inferred from homology"/>